<evidence type="ECO:0000256" key="11">
    <source>
        <dbReference type="ARBA" id="ARBA00044330"/>
    </source>
</evidence>
<evidence type="ECO:0000256" key="8">
    <source>
        <dbReference type="ARBA" id="ARBA00023136"/>
    </source>
</evidence>
<keyword evidence="7" id="KW-0448">Lipopolysaccharide biosynthesis</keyword>
<reference evidence="13" key="1">
    <citation type="submission" date="2016-10" db="EMBL/GenBank/DDBJ databases">
        <authorList>
            <person name="de Groot N.N."/>
        </authorList>
    </citation>
    <scope>NUCLEOTIDE SEQUENCE</scope>
</reference>
<protein>
    <recommendedName>
        <fullName evidence="10">Lipopolysaccharide heptosyltransferase 1</fullName>
        <ecNumber evidence="9">2.4.99.23</ecNumber>
    </recommendedName>
    <alternativeName>
        <fullName evidence="11">ADP-heptose:lipopolysaccharide heptosyltransferase I</fullName>
    </alternativeName>
</protein>
<comment type="subcellular location">
    <subcellularLocation>
        <location evidence="1">Cell inner membrane</location>
        <topology evidence="1">Peripheral membrane protein</topology>
        <orientation evidence="1">Cytoplasmic side</orientation>
    </subcellularLocation>
</comment>
<dbReference type="EMBL" id="FPHB01000038">
    <property type="protein sequence ID" value="SFV56229.1"/>
    <property type="molecule type" value="Genomic_DNA"/>
</dbReference>
<comment type="catalytic activity">
    <reaction evidence="12">
        <text>an alpha-Kdo-(2-&gt;4)-alpha-Kdo-(2-&gt;6)-lipid A + ADP-L-glycero-beta-D-manno-heptose = an L-alpha-D-Hep-(1-&gt;5)-[alpha-Kdo-(2-&gt;4)]-alpha-Kdo-(2-&gt;6)-lipid A + ADP + H(+)</text>
        <dbReference type="Rhea" id="RHEA:74067"/>
        <dbReference type="ChEBI" id="CHEBI:15378"/>
        <dbReference type="ChEBI" id="CHEBI:61506"/>
        <dbReference type="ChEBI" id="CHEBI:176431"/>
        <dbReference type="ChEBI" id="CHEBI:193068"/>
        <dbReference type="ChEBI" id="CHEBI:456216"/>
        <dbReference type="EC" id="2.4.99.23"/>
    </reaction>
</comment>
<evidence type="ECO:0000256" key="2">
    <source>
        <dbReference type="ARBA" id="ARBA00004713"/>
    </source>
</evidence>
<evidence type="ECO:0000256" key="6">
    <source>
        <dbReference type="ARBA" id="ARBA00022679"/>
    </source>
</evidence>
<dbReference type="PANTHER" id="PTHR30160:SF19">
    <property type="entry name" value="LIPOPOLYSACCHARIDE HEPTOSYLTRANSFERASE 1"/>
    <property type="match status" value="1"/>
</dbReference>
<dbReference type="GO" id="GO:0005829">
    <property type="term" value="C:cytosol"/>
    <property type="evidence" value="ECO:0007669"/>
    <property type="project" value="TreeGrafter"/>
</dbReference>
<evidence type="ECO:0000256" key="7">
    <source>
        <dbReference type="ARBA" id="ARBA00022985"/>
    </source>
</evidence>
<name>A0A1W1BRQ9_9ZZZZ</name>
<proteinExistence type="predicted"/>
<comment type="pathway">
    <text evidence="2">Bacterial outer membrane biogenesis; LPS core biosynthesis.</text>
</comment>
<evidence type="ECO:0000256" key="4">
    <source>
        <dbReference type="ARBA" id="ARBA00022519"/>
    </source>
</evidence>
<keyword evidence="3" id="KW-1003">Cell membrane</keyword>
<dbReference type="PANTHER" id="PTHR30160">
    <property type="entry name" value="TETRAACYLDISACCHARIDE 4'-KINASE-RELATED"/>
    <property type="match status" value="1"/>
</dbReference>
<accession>A0A1W1BRQ9</accession>
<dbReference type="EC" id="2.4.99.23" evidence="9"/>
<keyword evidence="5 13" id="KW-0328">Glycosyltransferase</keyword>
<evidence type="ECO:0000256" key="3">
    <source>
        <dbReference type="ARBA" id="ARBA00022475"/>
    </source>
</evidence>
<dbReference type="InterPro" id="IPR002201">
    <property type="entry name" value="Glyco_trans_9"/>
</dbReference>
<dbReference type="CDD" id="cd03789">
    <property type="entry name" value="GT9_LPS_heptosyltransferase"/>
    <property type="match status" value="1"/>
</dbReference>
<gene>
    <name evidence="13" type="ORF">MNB_SM-7-366</name>
</gene>
<evidence type="ECO:0000256" key="9">
    <source>
        <dbReference type="ARBA" id="ARBA00044041"/>
    </source>
</evidence>
<evidence type="ECO:0000256" key="1">
    <source>
        <dbReference type="ARBA" id="ARBA00004515"/>
    </source>
</evidence>
<keyword evidence="4" id="KW-0997">Cell inner membrane</keyword>
<organism evidence="13">
    <name type="scientific">hydrothermal vent metagenome</name>
    <dbReference type="NCBI Taxonomy" id="652676"/>
    <lineage>
        <taxon>unclassified sequences</taxon>
        <taxon>metagenomes</taxon>
        <taxon>ecological metagenomes</taxon>
    </lineage>
</organism>
<dbReference type="Gene3D" id="3.40.50.2000">
    <property type="entry name" value="Glycogen Phosphorylase B"/>
    <property type="match status" value="2"/>
</dbReference>
<evidence type="ECO:0000313" key="13">
    <source>
        <dbReference type="EMBL" id="SFV56229.1"/>
    </source>
</evidence>
<dbReference type="Pfam" id="PF01075">
    <property type="entry name" value="Glyco_transf_9"/>
    <property type="match status" value="1"/>
</dbReference>
<dbReference type="SUPFAM" id="SSF53756">
    <property type="entry name" value="UDP-Glycosyltransferase/glycogen phosphorylase"/>
    <property type="match status" value="1"/>
</dbReference>
<dbReference type="GO" id="GO:0009244">
    <property type="term" value="P:lipopolysaccharide core region biosynthetic process"/>
    <property type="evidence" value="ECO:0007669"/>
    <property type="project" value="InterPro"/>
</dbReference>
<dbReference type="GO" id="GO:0005886">
    <property type="term" value="C:plasma membrane"/>
    <property type="evidence" value="ECO:0007669"/>
    <property type="project" value="UniProtKB-SubCell"/>
</dbReference>
<keyword evidence="6 13" id="KW-0808">Transferase</keyword>
<evidence type="ECO:0000256" key="10">
    <source>
        <dbReference type="ARBA" id="ARBA00044190"/>
    </source>
</evidence>
<dbReference type="InterPro" id="IPR011908">
    <property type="entry name" value="LipoPS_heptosylTferase-I"/>
</dbReference>
<evidence type="ECO:0000256" key="12">
    <source>
        <dbReference type="ARBA" id="ARBA00049201"/>
    </source>
</evidence>
<dbReference type="NCBIfam" id="TIGR02193">
    <property type="entry name" value="heptsyl_trn_I"/>
    <property type="match status" value="1"/>
</dbReference>
<evidence type="ECO:0000256" key="5">
    <source>
        <dbReference type="ARBA" id="ARBA00022676"/>
    </source>
</evidence>
<dbReference type="AlphaFoldDB" id="A0A1W1BRQ9"/>
<sequence length="327" mass="37373">MIKRIAIVRLSALGDIVNSAFVLQFIKQVYKDVQITWICEEVFAPIFNQHPYINQIHTLNLKKLKKNKSFSLLKQEIGSLRKLGDFDIVIDMQGLLKSAIVSRLISPNTHGFDKDSIRESIASIFYKTTTHIPYSENVILRNAKVVGDALGFSITKEMIEQKERVFPLLYQNPFDTQTKHILFVIGASWESKRYPKERVIEVIYALDAKVHILWGNKTEKADAEYIVSKTKNAKLTPKMSLDELVSFISYCDLVIGNDTGPTHMAWAQNVPSITIFGPTNERMIFETSKNVAIHSDSKVDILKIDKNDYSIREIEPKRIIDKAKELL</sequence>
<keyword evidence="8" id="KW-0472">Membrane</keyword>
<dbReference type="GO" id="GO:0008713">
    <property type="term" value="F:ADP-heptose-lipopolysaccharide heptosyltransferase activity"/>
    <property type="evidence" value="ECO:0007669"/>
    <property type="project" value="TreeGrafter"/>
</dbReference>
<dbReference type="InterPro" id="IPR051199">
    <property type="entry name" value="LPS_LOS_Heptosyltrfase"/>
</dbReference>